<feature type="domain" description="Amidohydrolase-related" evidence="8">
    <location>
        <begin position="247"/>
        <end position="372"/>
    </location>
</feature>
<evidence type="ECO:0000256" key="6">
    <source>
        <dbReference type="ARBA" id="ARBA00023004"/>
    </source>
</evidence>
<feature type="binding site" evidence="7">
    <location>
        <position position="305"/>
    </location>
    <ligand>
        <name>4-imidazolone-5-propanoate</name>
        <dbReference type="ChEBI" id="CHEBI:77893"/>
    </ligand>
</feature>
<keyword evidence="5 7" id="KW-0862">Zinc</keyword>
<dbReference type="InterPro" id="IPR032466">
    <property type="entry name" value="Metal_Hydrolase"/>
</dbReference>
<comment type="cofactor">
    <cofactor evidence="7">
        <name>Zn(2+)</name>
        <dbReference type="ChEBI" id="CHEBI:29105"/>
    </cofactor>
    <cofactor evidence="7">
        <name>Fe(3+)</name>
        <dbReference type="ChEBI" id="CHEBI:29034"/>
    </cofactor>
    <text evidence="7">Binds 1 zinc or iron ion per subunit.</text>
</comment>
<comment type="similarity">
    <text evidence="7">Belongs to the metallo-dependent hydrolases superfamily. HutI family.</text>
</comment>
<dbReference type="GO" id="GO:0019556">
    <property type="term" value="P:L-histidine catabolic process to glutamate and formamide"/>
    <property type="evidence" value="ECO:0007669"/>
    <property type="project" value="UniProtKB-UniRule"/>
</dbReference>
<feature type="binding site" evidence="7">
    <location>
        <position position="300"/>
    </location>
    <ligand>
        <name>Fe(3+)</name>
        <dbReference type="ChEBI" id="CHEBI:29034"/>
    </ligand>
</feature>
<dbReference type="GO" id="GO:0050480">
    <property type="term" value="F:imidazolonepropionase activity"/>
    <property type="evidence" value="ECO:0007669"/>
    <property type="project" value="UniProtKB-UniRule"/>
</dbReference>
<feature type="binding site" evidence="7">
    <location>
        <position position="304"/>
    </location>
    <ligand>
        <name>N-formimidoyl-L-glutamate</name>
        <dbReference type="ChEBI" id="CHEBI:58928"/>
    </ligand>
</feature>
<keyword evidence="7" id="KW-0963">Cytoplasm</keyword>
<dbReference type="SUPFAM" id="SSF51338">
    <property type="entry name" value="Composite domain of metallo-dependent hydrolases"/>
    <property type="match status" value="1"/>
</dbReference>
<evidence type="ECO:0000256" key="2">
    <source>
        <dbReference type="ARBA" id="ARBA00022723"/>
    </source>
</evidence>
<evidence type="ECO:0000256" key="3">
    <source>
        <dbReference type="ARBA" id="ARBA00022801"/>
    </source>
</evidence>
<dbReference type="OrthoDB" id="9776455at2"/>
<comment type="caution">
    <text evidence="9">The sequence shown here is derived from an EMBL/GenBank/DDBJ whole genome shotgun (WGS) entry which is preliminary data.</text>
</comment>
<dbReference type="UniPathway" id="UPA00379">
    <property type="reaction ID" value="UER00551"/>
</dbReference>
<dbReference type="PANTHER" id="PTHR42752:SF1">
    <property type="entry name" value="IMIDAZOLONEPROPIONASE-RELATED"/>
    <property type="match status" value="1"/>
</dbReference>
<dbReference type="Pfam" id="PF01979">
    <property type="entry name" value="Amidohydro_1"/>
    <property type="match status" value="1"/>
</dbReference>
<dbReference type="InterPro" id="IPR006680">
    <property type="entry name" value="Amidohydro-rel"/>
</dbReference>
<feature type="binding site" evidence="7">
    <location>
        <position position="165"/>
    </location>
    <ligand>
        <name>4-imidazolone-5-propanoate</name>
        <dbReference type="ChEBI" id="CHEBI:77893"/>
    </ligand>
</feature>
<gene>
    <name evidence="7" type="primary">hutI</name>
    <name evidence="9" type="ORF">E3O06_10465</name>
</gene>
<evidence type="ECO:0000259" key="8">
    <source>
        <dbReference type="Pfam" id="PF01979"/>
    </source>
</evidence>
<dbReference type="InterPro" id="IPR011059">
    <property type="entry name" value="Metal-dep_hydrolase_composite"/>
</dbReference>
<dbReference type="AlphaFoldDB" id="A0A4R8UXT1"/>
<accession>A0A4R8UXT1</accession>
<dbReference type="EMBL" id="SOEY01000019">
    <property type="protein sequence ID" value="TFB72721.1"/>
    <property type="molecule type" value="Genomic_DNA"/>
</dbReference>
<keyword evidence="6 7" id="KW-0408">Iron</keyword>
<feature type="binding site" evidence="7">
    <location>
        <position position="138"/>
    </location>
    <ligand>
        <name>N-formimidoyl-L-glutamate</name>
        <dbReference type="ChEBI" id="CHEBI:58928"/>
    </ligand>
</feature>
<feature type="binding site" evidence="7">
    <location>
        <position position="80"/>
    </location>
    <ligand>
        <name>4-imidazolone-5-propanoate</name>
        <dbReference type="ChEBI" id="CHEBI:77893"/>
    </ligand>
</feature>
<dbReference type="Gene3D" id="2.30.40.10">
    <property type="entry name" value="Urease, subunit C, domain 1"/>
    <property type="match status" value="1"/>
</dbReference>
<keyword evidence="2 7" id="KW-0479">Metal-binding</keyword>
<dbReference type="Proteomes" id="UP000298173">
    <property type="component" value="Unassembled WGS sequence"/>
</dbReference>
<dbReference type="NCBIfam" id="TIGR01224">
    <property type="entry name" value="hutI"/>
    <property type="match status" value="1"/>
</dbReference>
<dbReference type="GO" id="GO:0005737">
    <property type="term" value="C:cytoplasm"/>
    <property type="evidence" value="ECO:0007669"/>
    <property type="project" value="UniProtKB-SubCell"/>
</dbReference>
<evidence type="ECO:0000256" key="4">
    <source>
        <dbReference type="ARBA" id="ARBA00022808"/>
    </source>
</evidence>
<evidence type="ECO:0000313" key="9">
    <source>
        <dbReference type="EMBL" id="TFB72721.1"/>
    </source>
</evidence>
<dbReference type="RefSeq" id="WP_134503313.1">
    <property type="nucleotide sequence ID" value="NZ_SOEY01000019.1"/>
</dbReference>
<evidence type="ECO:0000256" key="7">
    <source>
        <dbReference type="HAMAP-Rule" id="MF_00372"/>
    </source>
</evidence>
<feature type="binding site" evidence="7">
    <location>
        <position position="71"/>
    </location>
    <ligand>
        <name>Fe(3+)</name>
        <dbReference type="ChEBI" id="CHEBI:29034"/>
    </ligand>
</feature>
<dbReference type="InterPro" id="IPR005920">
    <property type="entry name" value="HutI"/>
</dbReference>
<evidence type="ECO:0000256" key="5">
    <source>
        <dbReference type="ARBA" id="ARBA00022833"/>
    </source>
</evidence>
<protein>
    <recommendedName>
        <fullName evidence="1 7">Imidazolonepropionase</fullName>
        <ecNumber evidence="1 7">3.5.2.7</ecNumber>
    </recommendedName>
    <alternativeName>
        <fullName evidence="7">Imidazolone-5-propionate hydrolase</fullName>
    </alternativeName>
</protein>
<proteinExistence type="inferred from homology"/>
<feature type="binding site" evidence="7">
    <location>
        <position position="300"/>
    </location>
    <ligand>
        <name>Zn(2+)</name>
        <dbReference type="ChEBI" id="CHEBI:29105"/>
    </ligand>
</feature>
<comment type="function">
    <text evidence="7">Catalyzes the hydrolytic cleavage of the carbon-nitrogen bond in imidazolone-5-propanoate to yield N-formimidoyl-L-glutamate. It is the third step in the universal histidine degradation pathway.</text>
</comment>
<feature type="binding site" evidence="7">
    <location>
        <position position="71"/>
    </location>
    <ligand>
        <name>Zn(2+)</name>
        <dbReference type="ChEBI" id="CHEBI:29105"/>
    </ligand>
</feature>
<dbReference type="GO" id="GO:0019557">
    <property type="term" value="P:L-histidine catabolic process to glutamate and formate"/>
    <property type="evidence" value="ECO:0007669"/>
    <property type="project" value="UniProtKB-UniPathway"/>
</dbReference>
<comment type="pathway">
    <text evidence="7">Amino-acid degradation; L-histidine degradation into L-glutamate; N-formimidoyl-L-glutamate from L-histidine: step 3/3.</text>
</comment>
<dbReference type="HAMAP" id="MF_00372">
    <property type="entry name" value="HutI"/>
    <property type="match status" value="1"/>
</dbReference>
<evidence type="ECO:0000256" key="1">
    <source>
        <dbReference type="ARBA" id="ARBA00012864"/>
    </source>
</evidence>
<keyword evidence="3 7" id="KW-0378">Hydrolase</keyword>
<dbReference type="SUPFAM" id="SSF51556">
    <property type="entry name" value="Metallo-dependent hydrolases"/>
    <property type="match status" value="1"/>
</dbReference>
<keyword evidence="10" id="KW-1185">Reference proteome</keyword>
<comment type="subcellular location">
    <subcellularLocation>
        <location evidence="7">Cytoplasm</location>
    </subcellularLocation>
</comment>
<keyword evidence="4 7" id="KW-0369">Histidine metabolism</keyword>
<dbReference type="EC" id="3.5.2.7" evidence="1 7"/>
<name>A0A4R8UXT1_9MICO</name>
<dbReference type="GO" id="GO:0008270">
    <property type="term" value="F:zinc ion binding"/>
    <property type="evidence" value="ECO:0007669"/>
    <property type="project" value="UniProtKB-UniRule"/>
</dbReference>
<dbReference type="Gene3D" id="3.20.20.140">
    <property type="entry name" value="Metal-dependent hydrolases"/>
    <property type="match status" value="1"/>
</dbReference>
<feature type="binding site" evidence="7">
    <location>
        <position position="302"/>
    </location>
    <ligand>
        <name>N-formimidoyl-L-glutamate</name>
        <dbReference type="ChEBI" id="CHEBI:58928"/>
    </ligand>
</feature>
<organism evidence="9 10">
    <name type="scientific">Cryobacterium glaciale</name>
    <dbReference type="NCBI Taxonomy" id="1259145"/>
    <lineage>
        <taxon>Bacteria</taxon>
        <taxon>Bacillati</taxon>
        <taxon>Actinomycetota</taxon>
        <taxon>Actinomycetes</taxon>
        <taxon>Micrococcales</taxon>
        <taxon>Microbacteriaceae</taxon>
        <taxon>Cryobacterium</taxon>
    </lineage>
</organism>
<feature type="binding site" evidence="7">
    <location>
        <position position="226"/>
    </location>
    <ligand>
        <name>Fe(3+)</name>
        <dbReference type="ChEBI" id="CHEBI:29034"/>
    </ligand>
</feature>
<comment type="catalytic activity">
    <reaction evidence="7">
        <text>4-imidazolone-5-propanoate + H2O = N-formimidoyl-L-glutamate</text>
        <dbReference type="Rhea" id="RHEA:23660"/>
        <dbReference type="ChEBI" id="CHEBI:15377"/>
        <dbReference type="ChEBI" id="CHEBI:58928"/>
        <dbReference type="ChEBI" id="CHEBI:77893"/>
        <dbReference type="EC" id="3.5.2.7"/>
    </reaction>
</comment>
<feature type="binding site" evidence="7">
    <location>
        <position position="73"/>
    </location>
    <ligand>
        <name>Zn(2+)</name>
        <dbReference type="ChEBI" id="CHEBI:29105"/>
    </ligand>
</feature>
<dbReference type="PANTHER" id="PTHR42752">
    <property type="entry name" value="IMIDAZOLONEPROPIONASE"/>
    <property type="match status" value="1"/>
</dbReference>
<sequence>MTTTELTGTELVTGIGELTTHDESGERRRDAALVIGAGRILWIGSAAKAPAADRQTDVDGRAVLPGWVDTHTHLVFGGDRSAEFEARMNGQAYAAGGITTTVDATRAATEEQLVATARRLRHEAEAQGTTFLETKTGYGLDVASETRSARAAAQVADVVTFLGAHIVPAGMDRRDYLDLVTGPMLTAVRPYVQFIDAFCELGAFDVEETREVLLAGRAAGLGLRVHGNQLGFSGGVQLAAELGAASVDHCNFLEPADIDALAAGTTVATLLPACDLSTRQPFAPARQLLDAGVTIALATNCNPGTSYTTSMPFCVATAVLQMGLTVGEAVWAATRGAARSLGRDQGADAVGSLQVGGRANLQVLNAPSISHLAYRPGVPLTDAVWREGVRVGH</sequence>
<feature type="binding site" evidence="7">
    <location>
        <position position="229"/>
    </location>
    <ligand>
        <name>4-imidazolone-5-propanoate</name>
        <dbReference type="ChEBI" id="CHEBI:77893"/>
    </ligand>
</feature>
<feature type="binding site" evidence="7">
    <location>
        <position position="138"/>
    </location>
    <ligand>
        <name>4-imidazolone-5-propanoate</name>
        <dbReference type="ChEBI" id="CHEBI:77893"/>
    </ligand>
</feature>
<reference evidence="9 10" key="1">
    <citation type="submission" date="2019-03" db="EMBL/GenBank/DDBJ databases">
        <title>Genomics of glacier-inhabiting Cryobacterium strains.</title>
        <authorList>
            <person name="Liu Q."/>
            <person name="Xin Y.-H."/>
        </authorList>
    </citation>
    <scope>NUCLEOTIDE SEQUENCE [LARGE SCALE GENOMIC DNA]</scope>
    <source>
        <strain evidence="9 10">HLT2-23</strain>
    </source>
</reference>
<feature type="binding site" evidence="7">
    <location>
        <position position="73"/>
    </location>
    <ligand>
        <name>Fe(3+)</name>
        <dbReference type="ChEBI" id="CHEBI:29034"/>
    </ligand>
</feature>
<feature type="binding site" evidence="7">
    <location>
        <position position="226"/>
    </location>
    <ligand>
        <name>Zn(2+)</name>
        <dbReference type="ChEBI" id="CHEBI:29105"/>
    </ligand>
</feature>
<dbReference type="GO" id="GO:0005506">
    <property type="term" value="F:iron ion binding"/>
    <property type="evidence" value="ECO:0007669"/>
    <property type="project" value="UniProtKB-UniRule"/>
</dbReference>
<evidence type="ECO:0000313" key="10">
    <source>
        <dbReference type="Proteomes" id="UP000298173"/>
    </source>
</evidence>